<dbReference type="GO" id="GO:0005992">
    <property type="term" value="P:trehalose biosynthetic process"/>
    <property type="evidence" value="ECO:0007669"/>
    <property type="project" value="InterPro"/>
</dbReference>
<dbReference type="InterPro" id="IPR001830">
    <property type="entry name" value="Glyco_trans_20"/>
</dbReference>
<comment type="similarity">
    <text evidence="1">In the C-terminal section; belongs to the trehalose phosphatase family.</text>
</comment>
<dbReference type="NCBIfam" id="NF011071">
    <property type="entry name" value="PRK14501.1"/>
    <property type="match status" value="1"/>
</dbReference>
<proteinExistence type="inferred from homology"/>
<name>A0A150WJP3_BDEBC</name>
<evidence type="ECO:0000256" key="1">
    <source>
        <dbReference type="ARBA" id="ARBA00006330"/>
    </source>
</evidence>
<dbReference type="InterPro" id="IPR023214">
    <property type="entry name" value="HAD_sf"/>
</dbReference>
<dbReference type="AlphaFoldDB" id="A0A150WJP3"/>
<sequence>MLTHSKRIFVSNRLPFTANTKTQTLTRGSGGLVSALLGVNLEESFYWMGFETDSASARLLAEKSHEIQKNLICHPVLLSKEIYDTYYDGISNDLLWPLFHYETQLAVFNRENWDVYRQANAVMAEEILKVANEGDTVWIHDFHFLLLPKMLKEKNPHIKIGFFLHIPFPAAEIFRQLPVREEILRSLTACDLVGFHEHSYLRHFISCMKAFLGVDSTLFKAEVGNHTLNLGVYPISIDTEEFKRKAESPKVEKLSQSYRTQGTGQFKLLGIDRLDYTKGLELKLKGFQKALRMYPELVGKVSLLQVAVPTRLKVPLYGEIKKNLDQLVGAINGEFGTPDYVPVQYIFKSISEETLLALYRRADATLVTSKRDGMNLVAMEYVIAQDIQTPGVLILSEFTGAASLLPDALIINPWDAEMVAKSIHRSFTMPLEEKRQRMHNLQQTLMRYSASAWAEGFLADLEQHDAMIKKDCQTLPASPDHWPSQMQIHLRSNKVRLILDYDGTLTPLKPKPELAVLDPAVREVIAKLNDDIEVFIVSGRPRSFLEEQFGNMPVNLVAEHGAFYKLAGQKWQSRINSDIRSWYNDVSSAMESYSVKVPFSFVEKKEASIVWHYRQSPPEFADYMAKKLDDELNTCLGNQPVSIMMGSKIVEAKANECNKGSFLRWLMQSSFRDTAYYICVGDDRTDEDMFKVLENKGVGIKVGMSATSASYRISSQSEVLSLLTSMNTFIRNQYGFLRSANA</sequence>
<dbReference type="CDD" id="cd03788">
    <property type="entry name" value="GT20_TPS"/>
    <property type="match status" value="1"/>
</dbReference>
<dbReference type="PANTHER" id="PTHR10788:SF106">
    <property type="entry name" value="BCDNA.GH08860"/>
    <property type="match status" value="1"/>
</dbReference>
<dbReference type="GO" id="GO:0004805">
    <property type="term" value="F:trehalose-phosphatase activity"/>
    <property type="evidence" value="ECO:0007669"/>
    <property type="project" value="TreeGrafter"/>
</dbReference>
<accession>A0A150WJP3</accession>
<dbReference type="NCBIfam" id="TIGR01484">
    <property type="entry name" value="HAD-SF-IIB"/>
    <property type="match status" value="1"/>
</dbReference>
<evidence type="ECO:0000313" key="3">
    <source>
        <dbReference type="EMBL" id="KYG63795.1"/>
    </source>
</evidence>
<dbReference type="PANTHER" id="PTHR10788">
    <property type="entry name" value="TREHALOSE-6-PHOSPHATE SYNTHASE"/>
    <property type="match status" value="1"/>
</dbReference>
<dbReference type="EMBL" id="LUKE01000003">
    <property type="protein sequence ID" value="KYG63795.1"/>
    <property type="molecule type" value="Genomic_DNA"/>
</dbReference>
<gene>
    <name evidence="3" type="ORF">AZI86_13305</name>
</gene>
<dbReference type="Pfam" id="PF00982">
    <property type="entry name" value="Glyco_transf_20"/>
    <property type="match status" value="1"/>
</dbReference>
<dbReference type="NCBIfam" id="TIGR00685">
    <property type="entry name" value="T6PP"/>
    <property type="match status" value="1"/>
</dbReference>
<dbReference type="OrthoDB" id="9815690at2"/>
<dbReference type="SUPFAM" id="SSF53756">
    <property type="entry name" value="UDP-Glycosyltransferase/glycogen phosphorylase"/>
    <property type="match status" value="1"/>
</dbReference>
<dbReference type="GO" id="GO:0003825">
    <property type="term" value="F:alpha,alpha-trehalose-phosphate synthase (UDP-forming) activity"/>
    <property type="evidence" value="ECO:0007669"/>
    <property type="project" value="TreeGrafter"/>
</dbReference>
<dbReference type="GO" id="GO:0005829">
    <property type="term" value="C:cytosol"/>
    <property type="evidence" value="ECO:0007669"/>
    <property type="project" value="TreeGrafter"/>
</dbReference>
<dbReference type="Proteomes" id="UP000075320">
    <property type="component" value="Unassembled WGS sequence"/>
</dbReference>
<dbReference type="Gene3D" id="3.30.70.1020">
    <property type="entry name" value="Trehalose-6-phosphate phosphatase related protein, domain 2"/>
    <property type="match status" value="1"/>
</dbReference>
<evidence type="ECO:0000256" key="2">
    <source>
        <dbReference type="ARBA" id="ARBA00008799"/>
    </source>
</evidence>
<dbReference type="Pfam" id="PF02358">
    <property type="entry name" value="Trehalose_PPase"/>
    <property type="match status" value="1"/>
</dbReference>
<reference evidence="3 4" key="1">
    <citation type="submission" date="2016-03" db="EMBL/GenBank/DDBJ databases">
        <authorList>
            <person name="Ploux O."/>
        </authorList>
    </citation>
    <scope>NUCLEOTIDE SEQUENCE [LARGE SCALE GENOMIC DNA]</scope>
    <source>
        <strain evidence="3 4">R0</strain>
    </source>
</reference>
<evidence type="ECO:0000313" key="4">
    <source>
        <dbReference type="Proteomes" id="UP000075320"/>
    </source>
</evidence>
<dbReference type="CDD" id="cd01627">
    <property type="entry name" value="HAD_TPP"/>
    <property type="match status" value="1"/>
</dbReference>
<dbReference type="RefSeq" id="WP_061835689.1">
    <property type="nucleotide sequence ID" value="NZ_LUKE01000003.1"/>
</dbReference>
<comment type="caution">
    <text evidence="3">The sequence shown here is derived from an EMBL/GenBank/DDBJ whole genome shotgun (WGS) entry which is preliminary data.</text>
</comment>
<dbReference type="InterPro" id="IPR003337">
    <property type="entry name" value="Trehalose_PPase"/>
</dbReference>
<dbReference type="InterPro" id="IPR006379">
    <property type="entry name" value="HAD-SF_hydro_IIB"/>
</dbReference>
<dbReference type="InterPro" id="IPR036412">
    <property type="entry name" value="HAD-like_sf"/>
</dbReference>
<dbReference type="Gene3D" id="3.40.50.2000">
    <property type="entry name" value="Glycogen Phosphorylase B"/>
    <property type="match status" value="2"/>
</dbReference>
<comment type="similarity">
    <text evidence="2">Belongs to the glycosyltransferase 20 family.</text>
</comment>
<keyword evidence="4" id="KW-1185">Reference proteome</keyword>
<protein>
    <submittedName>
        <fullName evidence="3">Uncharacterized protein</fullName>
    </submittedName>
</protein>
<dbReference type="Gene3D" id="3.40.50.1000">
    <property type="entry name" value="HAD superfamily/HAD-like"/>
    <property type="match status" value="1"/>
</dbReference>
<dbReference type="SUPFAM" id="SSF56784">
    <property type="entry name" value="HAD-like"/>
    <property type="match status" value="1"/>
</dbReference>
<organism evidence="3 4">
    <name type="scientific">Bdellovibrio bacteriovorus</name>
    <dbReference type="NCBI Taxonomy" id="959"/>
    <lineage>
        <taxon>Bacteria</taxon>
        <taxon>Pseudomonadati</taxon>
        <taxon>Bdellovibrionota</taxon>
        <taxon>Bdellovibrionia</taxon>
        <taxon>Bdellovibrionales</taxon>
        <taxon>Pseudobdellovibrionaceae</taxon>
        <taxon>Bdellovibrio</taxon>
    </lineage>
</organism>